<dbReference type="RefSeq" id="WP_273936693.1">
    <property type="nucleotide sequence ID" value="NZ_CP097263.1"/>
</dbReference>
<dbReference type="InterPro" id="IPR053737">
    <property type="entry name" value="Type_II_TA_Toxin"/>
</dbReference>
<dbReference type="EMBL" id="JBHLUD010000013">
    <property type="protein sequence ID" value="MFC0546451.1"/>
    <property type="molecule type" value="Genomic_DNA"/>
</dbReference>
<dbReference type="NCBIfam" id="TIGR01550">
    <property type="entry name" value="DOC_P1"/>
    <property type="match status" value="1"/>
</dbReference>
<reference evidence="2 3" key="1">
    <citation type="submission" date="2024-09" db="EMBL/GenBank/DDBJ databases">
        <authorList>
            <person name="Sun Q."/>
            <person name="Mori K."/>
        </authorList>
    </citation>
    <scope>NUCLEOTIDE SEQUENCE [LARGE SCALE GENOMIC DNA]</scope>
    <source>
        <strain evidence="2 3">TBRC 1432</strain>
    </source>
</reference>
<evidence type="ECO:0000259" key="1">
    <source>
        <dbReference type="PROSITE" id="PS51459"/>
    </source>
</evidence>
<evidence type="ECO:0000313" key="2">
    <source>
        <dbReference type="EMBL" id="MFC0546451.1"/>
    </source>
</evidence>
<proteinExistence type="predicted"/>
<dbReference type="Proteomes" id="UP001589810">
    <property type="component" value="Unassembled WGS sequence"/>
</dbReference>
<evidence type="ECO:0000313" key="3">
    <source>
        <dbReference type="Proteomes" id="UP001589810"/>
    </source>
</evidence>
<dbReference type="SUPFAM" id="SSF140931">
    <property type="entry name" value="Fic-like"/>
    <property type="match status" value="1"/>
</dbReference>
<protein>
    <submittedName>
        <fullName evidence="2">Type II toxin-antitoxin system death-on-curing family toxin</fullName>
    </submittedName>
</protein>
<accession>A0ABV6N320</accession>
<dbReference type="Gene3D" id="1.20.120.1870">
    <property type="entry name" value="Fic/DOC protein, Fido domain"/>
    <property type="match status" value="1"/>
</dbReference>
<keyword evidence="3" id="KW-1185">Reference proteome</keyword>
<dbReference type="PANTHER" id="PTHR39426">
    <property type="entry name" value="HOMOLOGY TO DEATH-ON-CURING PROTEIN OF PHAGE P1"/>
    <property type="match status" value="1"/>
</dbReference>
<dbReference type="InterPro" id="IPR003812">
    <property type="entry name" value="Fido"/>
</dbReference>
<dbReference type="InterPro" id="IPR006440">
    <property type="entry name" value="Doc"/>
</dbReference>
<dbReference type="InterPro" id="IPR036597">
    <property type="entry name" value="Fido-like_dom_sf"/>
</dbReference>
<name>A0ABV6N320_9PSEU</name>
<feature type="domain" description="Fido" evidence="1">
    <location>
        <begin position="6"/>
        <end position="121"/>
    </location>
</feature>
<dbReference type="Pfam" id="PF02661">
    <property type="entry name" value="Fic"/>
    <property type="match status" value="1"/>
</dbReference>
<dbReference type="PIRSF" id="PIRSF018297">
    <property type="entry name" value="Doc"/>
    <property type="match status" value="1"/>
</dbReference>
<comment type="caution">
    <text evidence="2">The sequence shown here is derived from an EMBL/GenBank/DDBJ whole genome shotgun (WGS) entry which is preliminary data.</text>
</comment>
<organism evidence="2 3">
    <name type="scientific">Kutzneria chonburiensis</name>
    <dbReference type="NCBI Taxonomy" id="1483604"/>
    <lineage>
        <taxon>Bacteria</taxon>
        <taxon>Bacillati</taxon>
        <taxon>Actinomycetota</taxon>
        <taxon>Actinomycetes</taxon>
        <taxon>Pseudonocardiales</taxon>
        <taxon>Pseudonocardiaceae</taxon>
        <taxon>Kutzneria</taxon>
    </lineage>
</organism>
<sequence length="127" mass="13743">MTRYLTTADLTAIAHATMGGKALIRDAGLIDSAAARPRMTMFGEQAYPDLHEKAAALLHSVLRNHPLIDGNKRLAWVAARVFLALNGHDFQPDEDRSVEFVLAAAAGESDDLDTVAATLREWSRSAA</sequence>
<dbReference type="PROSITE" id="PS51459">
    <property type="entry name" value="FIDO"/>
    <property type="match status" value="1"/>
</dbReference>
<dbReference type="PANTHER" id="PTHR39426:SF1">
    <property type="entry name" value="HOMOLOGY TO DEATH-ON-CURING PROTEIN OF PHAGE P1"/>
    <property type="match status" value="1"/>
</dbReference>
<gene>
    <name evidence="2" type="ORF">ACFFH7_33400</name>
</gene>